<dbReference type="SMART" id="SM00276">
    <property type="entry name" value="GLECT"/>
    <property type="match status" value="3"/>
</dbReference>
<dbReference type="PANTHER" id="PTHR11346">
    <property type="entry name" value="GALECTIN"/>
    <property type="match status" value="1"/>
</dbReference>
<dbReference type="Gene3D" id="2.60.120.200">
    <property type="match status" value="3"/>
</dbReference>
<protein>
    <recommendedName>
        <fullName evidence="3">Galectin</fullName>
    </recommendedName>
</protein>
<keyword evidence="1 3" id="KW-0430">Lectin</keyword>
<evidence type="ECO:0000313" key="6">
    <source>
        <dbReference type="Proteomes" id="UP001152622"/>
    </source>
</evidence>
<sequence length="393" mass="44598">MTMHFTAPGHRHVYNPIIPYEGTIYGRLRKGMSLYFQGTIPQDIKRFHINLEGGGDVVFHFNPRFSQEMIVFNTNQNGWQTEEKVHETPFHKGKSFQLVFIVTSEGYKVNVNGSQVYTYKHRVPLEKVSILRIVGDVMMETVSIIGGVQGGIQAYPGQGEMVMVVFNTFKNGQFEEPEKVQEMPFTTGERFELVFIISSEGYQVNVNAREFYMFKHRIPVEQVMALAVCGDVLIESIIISGGSTDGEKGGGTGYNEGILPSIPYSSMIPGGMTEKKTFFIRGKVPPDARRFKINFMVSSSGDIAFHFNPRMYDGSVVRNSCLGGTWGGEERDVDFNPFQEGQYFEIMICCGKQKFEVFVNGKHMCDYVHRLKPFTLIDKLEISEDVQLFYVIF</sequence>
<dbReference type="CDD" id="cd00070">
    <property type="entry name" value="GLECT"/>
    <property type="match status" value="2"/>
</dbReference>
<dbReference type="OrthoDB" id="6251307at2759"/>
<evidence type="ECO:0000256" key="2">
    <source>
        <dbReference type="ARBA" id="ARBA00022737"/>
    </source>
</evidence>
<dbReference type="PROSITE" id="PS51304">
    <property type="entry name" value="GALECTIN"/>
    <property type="match status" value="3"/>
</dbReference>
<feature type="domain" description="Galectin" evidence="4">
    <location>
        <begin position="264"/>
        <end position="393"/>
    </location>
</feature>
<dbReference type="InterPro" id="IPR013320">
    <property type="entry name" value="ConA-like_dom_sf"/>
</dbReference>
<name>A0A9Q1FVT0_SYNKA</name>
<gene>
    <name evidence="5" type="ORF">SKAU_G00087210</name>
</gene>
<dbReference type="InterPro" id="IPR044156">
    <property type="entry name" value="Galectin-like"/>
</dbReference>
<dbReference type="Proteomes" id="UP001152622">
    <property type="component" value="Chromosome 3"/>
</dbReference>
<dbReference type="SMART" id="SM00908">
    <property type="entry name" value="Gal-bind_lectin"/>
    <property type="match status" value="3"/>
</dbReference>
<dbReference type="EMBL" id="JAINUF010000003">
    <property type="protein sequence ID" value="KAJ8368693.1"/>
    <property type="molecule type" value="Genomic_DNA"/>
</dbReference>
<dbReference type="InterPro" id="IPR001079">
    <property type="entry name" value="Galectin_CRD"/>
</dbReference>
<dbReference type="Pfam" id="PF00337">
    <property type="entry name" value="Gal-bind_lectin"/>
    <property type="match status" value="3"/>
</dbReference>
<dbReference type="AlphaFoldDB" id="A0A9Q1FVT0"/>
<dbReference type="GO" id="GO:0030246">
    <property type="term" value="F:carbohydrate binding"/>
    <property type="evidence" value="ECO:0007669"/>
    <property type="project" value="UniProtKB-UniRule"/>
</dbReference>
<dbReference type="PANTHER" id="PTHR11346:SF32">
    <property type="entry name" value="GALECTIN-4"/>
    <property type="match status" value="1"/>
</dbReference>
<dbReference type="SUPFAM" id="SSF49899">
    <property type="entry name" value="Concanavalin A-like lectins/glucanases"/>
    <property type="match status" value="3"/>
</dbReference>
<proteinExistence type="predicted"/>
<feature type="domain" description="Galectin" evidence="4">
    <location>
        <begin position="164"/>
        <end position="240"/>
    </location>
</feature>
<reference evidence="5" key="1">
    <citation type="journal article" date="2023" name="Science">
        <title>Genome structures resolve the early diversification of teleost fishes.</title>
        <authorList>
            <person name="Parey E."/>
            <person name="Louis A."/>
            <person name="Montfort J."/>
            <person name="Bouchez O."/>
            <person name="Roques C."/>
            <person name="Iampietro C."/>
            <person name="Lluch J."/>
            <person name="Castinel A."/>
            <person name="Donnadieu C."/>
            <person name="Desvignes T."/>
            <person name="Floi Bucao C."/>
            <person name="Jouanno E."/>
            <person name="Wen M."/>
            <person name="Mejri S."/>
            <person name="Dirks R."/>
            <person name="Jansen H."/>
            <person name="Henkel C."/>
            <person name="Chen W.J."/>
            <person name="Zahm M."/>
            <person name="Cabau C."/>
            <person name="Klopp C."/>
            <person name="Thompson A.W."/>
            <person name="Robinson-Rechavi M."/>
            <person name="Braasch I."/>
            <person name="Lecointre G."/>
            <person name="Bobe J."/>
            <person name="Postlethwait J.H."/>
            <person name="Berthelot C."/>
            <person name="Roest Crollius H."/>
            <person name="Guiguen Y."/>
        </authorList>
    </citation>
    <scope>NUCLEOTIDE SEQUENCE</scope>
    <source>
        <strain evidence="5">WJC10195</strain>
    </source>
</reference>
<accession>A0A9Q1FVT0</accession>
<comment type="caution">
    <text evidence="5">The sequence shown here is derived from an EMBL/GenBank/DDBJ whole genome shotgun (WGS) entry which is preliminary data.</text>
</comment>
<feature type="domain" description="Galectin" evidence="4">
    <location>
        <begin position="20"/>
        <end position="145"/>
    </location>
</feature>
<organism evidence="5 6">
    <name type="scientific">Synaphobranchus kaupii</name>
    <name type="common">Kaup's arrowtooth eel</name>
    <dbReference type="NCBI Taxonomy" id="118154"/>
    <lineage>
        <taxon>Eukaryota</taxon>
        <taxon>Metazoa</taxon>
        <taxon>Chordata</taxon>
        <taxon>Craniata</taxon>
        <taxon>Vertebrata</taxon>
        <taxon>Euteleostomi</taxon>
        <taxon>Actinopterygii</taxon>
        <taxon>Neopterygii</taxon>
        <taxon>Teleostei</taxon>
        <taxon>Anguilliformes</taxon>
        <taxon>Synaphobranchidae</taxon>
        <taxon>Synaphobranchus</taxon>
    </lineage>
</organism>
<evidence type="ECO:0000256" key="3">
    <source>
        <dbReference type="RuleBase" id="RU102079"/>
    </source>
</evidence>
<evidence type="ECO:0000256" key="1">
    <source>
        <dbReference type="ARBA" id="ARBA00022734"/>
    </source>
</evidence>
<keyword evidence="2" id="KW-0677">Repeat</keyword>
<evidence type="ECO:0000313" key="5">
    <source>
        <dbReference type="EMBL" id="KAJ8368693.1"/>
    </source>
</evidence>
<evidence type="ECO:0000259" key="4">
    <source>
        <dbReference type="PROSITE" id="PS51304"/>
    </source>
</evidence>
<keyword evidence="6" id="KW-1185">Reference proteome</keyword>
<dbReference type="FunFam" id="2.60.120.200:FF:000124">
    <property type="entry name" value="Galectin-4"/>
    <property type="match status" value="2"/>
</dbReference>